<dbReference type="Gene3D" id="2.115.10.20">
    <property type="entry name" value="Glycosyl hydrolase domain, family 43"/>
    <property type="match status" value="1"/>
</dbReference>
<sequence>MLEMDKTKSNVRTCKEMLLEFKNLKKRDISSKLLFDGIENEDVYNITAPFLFEGKRYLAGRVEKRTEEWSRVVFFMEENEKWIADNSIPSLPLQDPFVTQVNGEFIVGGVEVFDDVEKPGMLNYRTNFYRGNSLRSLTLFAKGPDRMKDIRLLQLEKNQILVMTRPQGSIFANGKRYEAGRGKIGYMIIHSLDELTPEAILDATIFDDQFISEEWGGCNQLFMLDDGNVGILSHIARFDEAGNRHYYSSAFCMNPRTGEHTPMKLIAVRDNFALGDAKRPDLTDVIFSGGLERNKNKKAMLYCGVSDAQGHRIEIDDPFE</sequence>
<protein>
    <submittedName>
        <fullName evidence="1">DUF1861 family protein</fullName>
    </submittedName>
</protein>
<dbReference type="InterPro" id="IPR015045">
    <property type="entry name" value="MPT-1-like_LmxM"/>
</dbReference>
<dbReference type="PANTHER" id="PTHR37036">
    <property type="match status" value="1"/>
</dbReference>
<organism evidence="1 2">
    <name type="scientific">Anthropogastromicrobium aceti</name>
    <dbReference type="NCBI Taxonomy" id="2981768"/>
    <lineage>
        <taxon>Bacteria</taxon>
        <taxon>Bacillati</taxon>
        <taxon>Bacillota</taxon>
        <taxon>Clostridia</taxon>
        <taxon>Lachnospirales</taxon>
        <taxon>Lachnospiraceae</taxon>
        <taxon>Anthropogastromicrobium</taxon>
    </lineage>
</organism>
<name>A0AAE3JCB8_9FIRM</name>
<dbReference type="RefSeq" id="WP_308731797.1">
    <property type="nucleotide sequence ID" value="NZ_JAJEQN010000019.1"/>
</dbReference>
<evidence type="ECO:0000313" key="2">
    <source>
        <dbReference type="Proteomes" id="UP001198200"/>
    </source>
</evidence>
<reference evidence="1 2" key="1">
    <citation type="submission" date="2021-10" db="EMBL/GenBank/DDBJ databases">
        <title>Anaerobic single-cell dispensing facilitates the cultivation of human gut bacteria.</title>
        <authorList>
            <person name="Afrizal A."/>
        </authorList>
    </citation>
    <scope>NUCLEOTIDE SEQUENCE [LARGE SCALE GENOMIC DNA]</scope>
    <source>
        <strain evidence="1 2">CLA-AA-H224</strain>
    </source>
</reference>
<gene>
    <name evidence="1" type="ORF">LKD48_08775</name>
</gene>
<dbReference type="Pfam" id="PF08950">
    <property type="entry name" value="DUF1861"/>
    <property type="match status" value="1"/>
</dbReference>
<dbReference type="AlphaFoldDB" id="A0AAE3JCB8"/>
<comment type="caution">
    <text evidence="1">The sequence shown here is derived from an EMBL/GenBank/DDBJ whole genome shotgun (WGS) entry which is preliminary data.</text>
</comment>
<evidence type="ECO:0000313" key="1">
    <source>
        <dbReference type="EMBL" id="MCC2221724.1"/>
    </source>
</evidence>
<dbReference type="PANTHER" id="PTHR37036:SF2">
    <property type="entry name" value="DUF1861 FAMILY PROTEIN"/>
    <property type="match status" value="1"/>
</dbReference>
<proteinExistence type="predicted"/>
<dbReference type="InterPro" id="IPR023296">
    <property type="entry name" value="Glyco_hydro_beta-prop_sf"/>
</dbReference>
<dbReference type="Proteomes" id="UP001198200">
    <property type="component" value="Unassembled WGS sequence"/>
</dbReference>
<keyword evidence="2" id="KW-1185">Reference proteome</keyword>
<dbReference type="EMBL" id="JAJEQN010000019">
    <property type="protein sequence ID" value="MCC2221724.1"/>
    <property type="molecule type" value="Genomic_DNA"/>
</dbReference>
<dbReference type="SUPFAM" id="SSF75005">
    <property type="entry name" value="Arabinanase/levansucrase/invertase"/>
    <property type="match status" value="1"/>
</dbReference>
<accession>A0AAE3JCB8</accession>